<dbReference type="STRING" id="155865.SAMN05216515_10741"/>
<evidence type="ECO:0000256" key="1">
    <source>
        <dbReference type="ARBA" id="ARBA00004496"/>
    </source>
</evidence>
<evidence type="ECO:0000313" key="7">
    <source>
        <dbReference type="EMBL" id="SFU46552.1"/>
    </source>
</evidence>
<dbReference type="PANTHER" id="PTHR33602:SF1">
    <property type="entry name" value="REGULATORY PROTEIN RECX FAMILY PROTEIN"/>
    <property type="match status" value="1"/>
</dbReference>
<sequence length="164" mass="19529">MPVENEKRRRACEEAAARKLAARAMTEYELRQFLRRKQFLPEETEPVIRMLLEYHYLDDRRYAMEFFEYAFRKRWSRVRTLGELRKRGVGPEVSEPAFLDYLDDHPAFSEREMARQEAETVLRMADLEPGDPVPDRIRGRVARRLAARGYSSGLIYDILRDLED</sequence>
<evidence type="ECO:0000256" key="3">
    <source>
        <dbReference type="ARBA" id="ARBA00018111"/>
    </source>
</evidence>
<dbReference type="GO" id="GO:0005737">
    <property type="term" value="C:cytoplasm"/>
    <property type="evidence" value="ECO:0007669"/>
    <property type="project" value="UniProtKB-SubCell"/>
</dbReference>
<evidence type="ECO:0000256" key="2">
    <source>
        <dbReference type="ARBA" id="ARBA00009695"/>
    </source>
</evidence>
<dbReference type="Gene3D" id="1.10.10.10">
    <property type="entry name" value="Winged helix-like DNA-binding domain superfamily/Winged helix DNA-binding domain"/>
    <property type="match status" value="1"/>
</dbReference>
<organism evidence="7 8">
    <name type="scientific">Eubacterium pyruvativorans</name>
    <dbReference type="NCBI Taxonomy" id="155865"/>
    <lineage>
        <taxon>Bacteria</taxon>
        <taxon>Bacillati</taxon>
        <taxon>Bacillota</taxon>
        <taxon>Clostridia</taxon>
        <taxon>Eubacteriales</taxon>
        <taxon>Eubacteriaceae</taxon>
        <taxon>Eubacterium</taxon>
    </lineage>
</organism>
<dbReference type="PANTHER" id="PTHR33602">
    <property type="entry name" value="REGULATORY PROTEIN RECX FAMILY PROTEIN"/>
    <property type="match status" value="1"/>
</dbReference>
<reference evidence="7 8" key="1">
    <citation type="submission" date="2016-10" db="EMBL/GenBank/DDBJ databases">
        <authorList>
            <person name="de Groot N.N."/>
        </authorList>
    </citation>
    <scope>NUCLEOTIDE SEQUENCE [LARGE SCALE GENOMIC DNA]</scope>
    <source>
        <strain evidence="7 8">KHGC13</strain>
    </source>
</reference>
<name>A0A1I7GDJ3_9FIRM</name>
<comment type="similarity">
    <text evidence="2">Belongs to the RecX family.</text>
</comment>
<dbReference type="AlphaFoldDB" id="A0A1I7GDJ3"/>
<dbReference type="EMBL" id="FPBT01000006">
    <property type="protein sequence ID" value="SFU46552.1"/>
    <property type="molecule type" value="Genomic_DNA"/>
</dbReference>
<keyword evidence="4" id="KW-0963">Cytoplasm</keyword>
<dbReference type="InterPro" id="IPR003783">
    <property type="entry name" value="Regulatory_RecX"/>
</dbReference>
<proteinExistence type="inferred from homology"/>
<dbReference type="InterPro" id="IPR036388">
    <property type="entry name" value="WH-like_DNA-bd_sf"/>
</dbReference>
<evidence type="ECO:0000313" key="8">
    <source>
        <dbReference type="Proteomes" id="UP000198817"/>
    </source>
</evidence>
<gene>
    <name evidence="7" type="ORF">SAMN05216508_10641</name>
</gene>
<dbReference type="Pfam" id="PF21982">
    <property type="entry name" value="RecX_HTH1"/>
    <property type="match status" value="1"/>
</dbReference>
<dbReference type="Proteomes" id="UP000198817">
    <property type="component" value="Unassembled WGS sequence"/>
</dbReference>
<comment type="subcellular location">
    <subcellularLocation>
        <location evidence="1">Cytoplasm</location>
    </subcellularLocation>
</comment>
<dbReference type="GO" id="GO:0006282">
    <property type="term" value="P:regulation of DNA repair"/>
    <property type="evidence" value="ECO:0007669"/>
    <property type="project" value="InterPro"/>
</dbReference>
<dbReference type="InterPro" id="IPR053926">
    <property type="entry name" value="RecX_HTH_1st"/>
</dbReference>
<keyword evidence="8" id="KW-1185">Reference proteome</keyword>
<dbReference type="OrthoDB" id="9804967at2"/>
<evidence type="ECO:0000259" key="5">
    <source>
        <dbReference type="Pfam" id="PF02631"/>
    </source>
</evidence>
<feature type="domain" description="RecX second three-helical" evidence="5">
    <location>
        <begin position="58"/>
        <end position="93"/>
    </location>
</feature>
<feature type="domain" description="RecX first three-helical" evidence="6">
    <location>
        <begin position="14"/>
        <end position="48"/>
    </location>
</feature>
<dbReference type="RefSeq" id="WP_090470694.1">
    <property type="nucleotide sequence ID" value="NZ_FOWF01000007.1"/>
</dbReference>
<evidence type="ECO:0000256" key="4">
    <source>
        <dbReference type="ARBA" id="ARBA00022490"/>
    </source>
</evidence>
<accession>A0A1I7GDJ3</accession>
<dbReference type="InterPro" id="IPR053924">
    <property type="entry name" value="RecX_HTH_2nd"/>
</dbReference>
<dbReference type="Pfam" id="PF02631">
    <property type="entry name" value="RecX_HTH2"/>
    <property type="match status" value="1"/>
</dbReference>
<evidence type="ECO:0000259" key="6">
    <source>
        <dbReference type="Pfam" id="PF21982"/>
    </source>
</evidence>
<protein>
    <recommendedName>
        <fullName evidence="3">Regulatory protein RecX</fullName>
    </recommendedName>
</protein>